<dbReference type="EMBL" id="JARKNE010000005">
    <property type="protein sequence ID" value="KAK5834203.1"/>
    <property type="molecule type" value="Genomic_DNA"/>
</dbReference>
<keyword evidence="3" id="KW-1185">Reference proteome</keyword>
<organism evidence="2 3">
    <name type="scientific">Gossypium arboreum</name>
    <name type="common">Tree cotton</name>
    <name type="synonym">Gossypium nanking</name>
    <dbReference type="NCBI Taxonomy" id="29729"/>
    <lineage>
        <taxon>Eukaryota</taxon>
        <taxon>Viridiplantae</taxon>
        <taxon>Streptophyta</taxon>
        <taxon>Embryophyta</taxon>
        <taxon>Tracheophyta</taxon>
        <taxon>Spermatophyta</taxon>
        <taxon>Magnoliopsida</taxon>
        <taxon>eudicotyledons</taxon>
        <taxon>Gunneridae</taxon>
        <taxon>Pentapetalae</taxon>
        <taxon>rosids</taxon>
        <taxon>malvids</taxon>
        <taxon>Malvales</taxon>
        <taxon>Malvaceae</taxon>
        <taxon>Malvoideae</taxon>
        <taxon>Gossypium</taxon>
    </lineage>
</organism>
<feature type="region of interest" description="Disordered" evidence="1">
    <location>
        <begin position="16"/>
        <end position="94"/>
    </location>
</feature>
<evidence type="ECO:0000313" key="3">
    <source>
        <dbReference type="Proteomes" id="UP001358586"/>
    </source>
</evidence>
<proteinExistence type="predicted"/>
<protein>
    <submittedName>
        <fullName evidence="2">Uncharacterized protein</fullName>
    </submittedName>
</protein>
<reference evidence="2 3" key="1">
    <citation type="submission" date="2023-03" db="EMBL/GenBank/DDBJ databases">
        <title>WGS of Gossypium arboreum.</title>
        <authorList>
            <person name="Yu D."/>
        </authorList>
    </citation>
    <scope>NUCLEOTIDE SEQUENCE [LARGE SCALE GENOMIC DNA]</scope>
    <source>
        <tissue evidence="2">Leaf</tissue>
    </source>
</reference>
<accession>A0ABR0Q5Q0</accession>
<feature type="compositionally biased region" description="Acidic residues" evidence="1">
    <location>
        <begin position="70"/>
        <end position="94"/>
    </location>
</feature>
<feature type="compositionally biased region" description="Basic and acidic residues" evidence="1">
    <location>
        <begin position="54"/>
        <end position="69"/>
    </location>
</feature>
<gene>
    <name evidence="2" type="ORF">PVK06_018077</name>
</gene>
<comment type="caution">
    <text evidence="2">The sequence shown here is derived from an EMBL/GenBank/DDBJ whole genome shotgun (WGS) entry which is preliminary data.</text>
</comment>
<name>A0ABR0Q5Q0_GOSAR</name>
<sequence>MDEKVEAIRKKVVRQEKQIFEDNTEGDSGDSNEDDANEGVHGERKVGVDMVDDDMIKENEGKLEGHESDYIDSEDQGEYGDSDNQSDDELCGAY</sequence>
<feature type="compositionally biased region" description="Acidic residues" evidence="1">
    <location>
        <begin position="22"/>
        <end position="37"/>
    </location>
</feature>
<evidence type="ECO:0000256" key="1">
    <source>
        <dbReference type="SAM" id="MobiDB-lite"/>
    </source>
</evidence>
<evidence type="ECO:0000313" key="2">
    <source>
        <dbReference type="EMBL" id="KAK5834203.1"/>
    </source>
</evidence>
<feature type="compositionally biased region" description="Basic and acidic residues" evidence="1">
    <location>
        <begin position="38"/>
        <end position="47"/>
    </location>
</feature>
<dbReference type="Proteomes" id="UP001358586">
    <property type="component" value="Chromosome 5"/>
</dbReference>